<dbReference type="EMBL" id="SNZV01000001">
    <property type="protein sequence ID" value="TDS17607.1"/>
    <property type="molecule type" value="Genomic_DNA"/>
</dbReference>
<organism evidence="1 2">
    <name type="scientific">Sphingobacterium paludis</name>
    <dbReference type="NCBI Taxonomy" id="1476465"/>
    <lineage>
        <taxon>Bacteria</taxon>
        <taxon>Pseudomonadati</taxon>
        <taxon>Bacteroidota</taxon>
        <taxon>Sphingobacteriia</taxon>
        <taxon>Sphingobacteriales</taxon>
        <taxon>Sphingobacteriaceae</taxon>
        <taxon>Sphingobacterium</taxon>
    </lineage>
</organism>
<dbReference type="AlphaFoldDB" id="A0A4R7D9Y9"/>
<evidence type="ECO:0000313" key="1">
    <source>
        <dbReference type="EMBL" id="TDS17607.1"/>
    </source>
</evidence>
<proteinExistence type="predicted"/>
<protein>
    <submittedName>
        <fullName evidence="1">Uncharacterized protein</fullName>
    </submittedName>
</protein>
<sequence length="56" mass="6278">MEAYDAKLLFDYENLHGLAIQISTAKSIEKAIAHFKKVQGVVSVSQDELMQITKPE</sequence>
<gene>
    <name evidence="1" type="ORF">B0I21_101478</name>
</gene>
<reference evidence="1 2" key="1">
    <citation type="submission" date="2019-03" db="EMBL/GenBank/DDBJ databases">
        <title>Genomic Encyclopedia of Type Strains, Phase III (KMG-III): the genomes of soil and plant-associated and newly described type strains.</title>
        <authorList>
            <person name="Whitman W."/>
        </authorList>
    </citation>
    <scope>NUCLEOTIDE SEQUENCE [LARGE SCALE GENOMIC DNA]</scope>
    <source>
        <strain evidence="1 2">CGMCC 1.12801</strain>
    </source>
</reference>
<accession>A0A4R7D9Y9</accession>
<dbReference type="Proteomes" id="UP000294752">
    <property type="component" value="Unassembled WGS sequence"/>
</dbReference>
<comment type="caution">
    <text evidence="1">The sequence shown here is derived from an EMBL/GenBank/DDBJ whole genome shotgun (WGS) entry which is preliminary data.</text>
</comment>
<name>A0A4R7D9Y9_9SPHI</name>
<keyword evidence="2" id="KW-1185">Reference proteome</keyword>
<evidence type="ECO:0000313" key="2">
    <source>
        <dbReference type="Proteomes" id="UP000294752"/>
    </source>
</evidence>